<gene>
    <name evidence="1" type="ORF">F384_27055</name>
</gene>
<geneLocation type="plasmid" evidence="1">
    <name>unnamed</name>
</geneLocation>
<name>A0A0F6U0G8_CITAM</name>
<sequence>MDFSKITVVKPGLIGDNNAYWAMHFCSIIETLYDNNRMKVRFNSPLMGKHTPTMRNLVSLAGEGYFSLIKDQFRNFGLQNLLCHYLMSYEGREVLNNILINLSDYRNVDILANMSQFGVFISCRDFRSGTNFSVEHNPYLLGHENVFYNSVYNSVKFADLCILFRMRTNPNQESATLFGILGEVEGNNGQDLMRPAFWGRKGLYLSFGIGVNPKPKGEKRSNQFQFNDCTCRWVNAADGYKYVAIFESEHHLVSDYLDAIGTIEHINKFGPNHPFLTHNPARQILNIVRDGWDKSVDILITELRRYLAPNELASLGTNPVIPFIPSFKH</sequence>
<dbReference type="KEGG" id="cama:F384_27055"/>
<evidence type="ECO:0000313" key="1">
    <source>
        <dbReference type="EMBL" id="AKE62209.1"/>
    </source>
</evidence>
<dbReference type="HOGENOM" id="CLU_882393_0_0_6"/>
<dbReference type="RefSeq" id="WP_046499173.1">
    <property type="nucleotide sequence ID" value="NZ_CP011133.1"/>
</dbReference>
<dbReference type="OrthoDB" id="6624716at2"/>
<dbReference type="Proteomes" id="UP000034085">
    <property type="component" value="Plasmid"/>
</dbReference>
<protein>
    <submittedName>
        <fullName evidence="1">Uncharacterized protein</fullName>
    </submittedName>
</protein>
<dbReference type="AlphaFoldDB" id="A0A0F6U0G8"/>
<reference evidence="1 2" key="1">
    <citation type="submission" date="2015-03" db="EMBL/GenBank/DDBJ databases">
        <title>Complete genome sequence of Citrobacter amalonaticus Y19.</title>
        <authorList>
            <person name="Park S."/>
        </authorList>
    </citation>
    <scope>NUCLEOTIDE SEQUENCE [LARGE SCALE GENOMIC DNA]</scope>
    <source>
        <strain evidence="1 2">Y19</strain>
        <plasmid evidence="2">Plasmid</plasmid>
    </source>
</reference>
<accession>A0A0F6U0G8</accession>
<dbReference type="EMBL" id="CP011133">
    <property type="protein sequence ID" value="AKE62209.1"/>
    <property type="molecule type" value="Genomic_DNA"/>
</dbReference>
<evidence type="ECO:0000313" key="2">
    <source>
        <dbReference type="Proteomes" id="UP000034085"/>
    </source>
</evidence>
<keyword evidence="1" id="KW-0614">Plasmid</keyword>
<dbReference type="PATRIC" id="fig|1261127.3.peg.5615"/>
<proteinExistence type="predicted"/>
<organism evidence="1 2">
    <name type="scientific">Citrobacter amalonaticus Y19</name>
    <dbReference type="NCBI Taxonomy" id="1261127"/>
    <lineage>
        <taxon>Bacteria</taxon>
        <taxon>Pseudomonadati</taxon>
        <taxon>Pseudomonadota</taxon>
        <taxon>Gammaproteobacteria</taxon>
        <taxon>Enterobacterales</taxon>
        <taxon>Enterobacteriaceae</taxon>
        <taxon>Citrobacter</taxon>
    </lineage>
</organism>